<proteinExistence type="predicted"/>
<dbReference type="PANTHER" id="PTHR24559">
    <property type="entry name" value="TRANSPOSON TY3-I GAG-POL POLYPROTEIN"/>
    <property type="match status" value="1"/>
</dbReference>
<dbReference type="Pfam" id="PF00078">
    <property type="entry name" value="RVT_1"/>
    <property type="match status" value="1"/>
</dbReference>
<dbReference type="InterPro" id="IPR000477">
    <property type="entry name" value="RT_dom"/>
</dbReference>
<reference evidence="2" key="1">
    <citation type="submission" date="2022-03" db="EMBL/GenBank/DDBJ databases">
        <title>Draft genome sequence of Aduncisulcus paluster, a free-living microaerophilic Fornicata.</title>
        <authorList>
            <person name="Yuyama I."/>
            <person name="Kume K."/>
            <person name="Tamura T."/>
            <person name="Inagaki Y."/>
            <person name="Hashimoto T."/>
        </authorList>
    </citation>
    <scope>NUCLEOTIDE SEQUENCE</scope>
    <source>
        <strain evidence="2">NY0171</strain>
    </source>
</reference>
<organism evidence="2 3">
    <name type="scientific">Aduncisulcus paluster</name>
    <dbReference type="NCBI Taxonomy" id="2918883"/>
    <lineage>
        <taxon>Eukaryota</taxon>
        <taxon>Metamonada</taxon>
        <taxon>Carpediemonas-like organisms</taxon>
        <taxon>Aduncisulcus</taxon>
    </lineage>
</organism>
<comment type="caution">
    <text evidence="2">The sequence shown here is derived from an EMBL/GenBank/DDBJ whole genome shotgun (WGS) entry which is preliminary data.</text>
</comment>
<gene>
    <name evidence="2" type="ORF">ADUPG1_001221</name>
</gene>
<dbReference type="SUPFAM" id="SSF56672">
    <property type="entry name" value="DNA/RNA polymerases"/>
    <property type="match status" value="1"/>
</dbReference>
<dbReference type="Proteomes" id="UP001057375">
    <property type="component" value="Unassembled WGS sequence"/>
</dbReference>
<feature type="non-terminal residue" evidence="2">
    <location>
        <position position="1"/>
    </location>
</feature>
<dbReference type="InterPro" id="IPR053134">
    <property type="entry name" value="RNA-dir_DNA_polymerase"/>
</dbReference>
<evidence type="ECO:0000259" key="1">
    <source>
        <dbReference type="Pfam" id="PF00078"/>
    </source>
</evidence>
<evidence type="ECO:0000313" key="2">
    <source>
        <dbReference type="EMBL" id="GKT29548.1"/>
    </source>
</evidence>
<name>A0ABQ5KAG9_9EUKA</name>
<dbReference type="InterPro" id="IPR043128">
    <property type="entry name" value="Rev_trsase/Diguanyl_cyclase"/>
</dbReference>
<dbReference type="EMBL" id="BQXS01000887">
    <property type="protein sequence ID" value="GKT29548.1"/>
    <property type="molecule type" value="Genomic_DNA"/>
</dbReference>
<keyword evidence="3" id="KW-1185">Reference proteome</keyword>
<accession>A0ABQ5KAG9</accession>
<protein>
    <submittedName>
        <fullName evidence="2">Retrovirus-related Pol polyprotein from transposon 17.6</fullName>
    </submittedName>
</protein>
<evidence type="ECO:0000313" key="3">
    <source>
        <dbReference type="Proteomes" id="UP001057375"/>
    </source>
</evidence>
<sequence length="91" mass="10733">KSGEIRLCIDYRRLNQNTHEEKYSTPTPDELFKVLEGFRYFAAIDLKSGYYNVAVEEDDQYKLAFSSPLGTFKWTRMPLVFVQHPHTSRKL</sequence>
<dbReference type="Gene3D" id="3.30.70.270">
    <property type="match status" value="1"/>
</dbReference>
<feature type="domain" description="Reverse transcriptase" evidence="1">
    <location>
        <begin position="2"/>
        <end position="78"/>
    </location>
</feature>
<dbReference type="InterPro" id="IPR043502">
    <property type="entry name" value="DNA/RNA_pol_sf"/>
</dbReference>
<dbReference type="Gene3D" id="3.10.10.10">
    <property type="entry name" value="HIV Type 1 Reverse Transcriptase, subunit A, domain 1"/>
    <property type="match status" value="1"/>
</dbReference>
<dbReference type="CDD" id="cd01647">
    <property type="entry name" value="RT_LTR"/>
    <property type="match status" value="1"/>
</dbReference>
<dbReference type="PANTHER" id="PTHR24559:SF444">
    <property type="entry name" value="REVERSE TRANSCRIPTASE DOMAIN-CONTAINING PROTEIN"/>
    <property type="match status" value="1"/>
</dbReference>